<dbReference type="GO" id="GO:0008720">
    <property type="term" value="F:D-lactate dehydrogenase (NAD+) activity"/>
    <property type="evidence" value="ECO:0007669"/>
    <property type="project" value="TreeGrafter"/>
</dbReference>
<dbReference type="EC" id="1.1.2.4" evidence="9"/>
<dbReference type="InterPro" id="IPR036318">
    <property type="entry name" value="FAD-bd_PCMH-like_sf"/>
</dbReference>
<protein>
    <recommendedName>
        <fullName evidence="9">D-lactate dehydrogenase (cytochrome)</fullName>
        <ecNumber evidence="9">1.1.2.4</ecNumber>
    </recommendedName>
</protein>
<accession>A0A261Y082</accession>
<gene>
    <name evidence="12" type="ORF">BZG36_03633</name>
</gene>
<dbReference type="PROSITE" id="PS51387">
    <property type="entry name" value="FAD_PCMH"/>
    <property type="match status" value="1"/>
</dbReference>
<dbReference type="Proteomes" id="UP000242875">
    <property type="component" value="Unassembled WGS sequence"/>
</dbReference>
<evidence type="ECO:0000256" key="8">
    <source>
        <dbReference type="ARBA" id="ARBA00023128"/>
    </source>
</evidence>
<dbReference type="PANTHER" id="PTHR11748">
    <property type="entry name" value="D-LACTATE DEHYDROGENASE"/>
    <property type="match status" value="1"/>
</dbReference>
<comment type="caution">
    <text evidence="12">The sequence shown here is derived from an EMBL/GenBank/DDBJ whole genome shotgun (WGS) entry which is preliminary data.</text>
</comment>
<organism evidence="12 13">
    <name type="scientific">Bifiguratus adelaidae</name>
    <dbReference type="NCBI Taxonomy" id="1938954"/>
    <lineage>
        <taxon>Eukaryota</taxon>
        <taxon>Fungi</taxon>
        <taxon>Fungi incertae sedis</taxon>
        <taxon>Mucoromycota</taxon>
        <taxon>Mucoromycotina</taxon>
        <taxon>Endogonomycetes</taxon>
        <taxon>Endogonales</taxon>
        <taxon>Endogonales incertae sedis</taxon>
        <taxon>Bifiguratus</taxon>
    </lineage>
</organism>
<evidence type="ECO:0000256" key="10">
    <source>
        <dbReference type="ARBA" id="ARBA00051436"/>
    </source>
</evidence>
<name>A0A261Y082_9FUNG</name>
<dbReference type="InterPro" id="IPR016171">
    <property type="entry name" value="Vanillyl_alc_oxidase_C-sub2"/>
</dbReference>
<dbReference type="InterPro" id="IPR016164">
    <property type="entry name" value="FAD-linked_Oxase-like_C"/>
</dbReference>
<dbReference type="Gene3D" id="1.10.45.10">
    <property type="entry name" value="Vanillyl-alcohol Oxidase, Chain A, domain 4"/>
    <property type="match status" value="1"/>
</dbReference>
<dbReference type="GO" id="GO:0071949">
    <property type="term" value="F:FAD binding"/>
    <property type="evidence" value="ECO:0007669"/>
    <property type="project" value="InterPro"/>
</dbReference>
<keyword evidence="4" id="KW-0285">Flavoprotein</keyword>
<proteinExistence type="inferred from homology"/>
<dbReference type="FunFam" id="1.10.45.10:FF:000001">
    <property type="entry name" value="D-lactate dehydrogenase mitochondrial"/>
    <property type="match status" value="1"/>
</dbReference>
<dbReference type="AlphaFoldDB" id="A0A261Y082"/>
<dbReference type="GO" id="GO:1903457">
    <property type="term" value="P:lactate catabolic process"/>
    <property type="evidence" value="ECO:0007669"/>
    <property type="project" value="EnsemblFungi"/>
</dbReference>
<evidence type="ECO:0000313" key="13">
    <source>
        <dbReference type="Proteomes" id="UP000242875"/>
    </source>
</evidence>
<dbReference type="GO" id="GO:0005743">
    <property type="term" value="C:mitochondrial inner membrane"/>
    <property type="evidence" value="ECO:0007669"/>
    <property type="project" value="EnsemblFungi"/>
</dbReference>
<dbReference type="GO" id="GO:0004458">
    <property type="term" value="F:D-lactate dehydrogenase (cytochrome) activity"/>
    <property type="evidence" value="ECO:0007669"/>
    <property type="project" value="UniProtKB-EC"/>
</dbReference>
<keyword evidence="6" id="KW-0809">Transit peptide</keyword>
<keyword evidence="13" id="KW-1185">Reference proteome</keyword>
<dbReference type="SUPFAM" id="SSF56176">
    <property type="entry name" value="FAD-binding/transporter-associated domain-like"/>
    <property type="match status" value="1"/>
</dbReference>
<evidence type="ECO:0000256" key="2">
    <source>
        <dbReference type="ARBA" id="ARBA00004173"/>
    </source>
</evidence>
<feature type="domain" description="FAD-binding PCMH-type" evidence="11">
    <location>
        <begin position="121"/>
        <end position="299"/>
    </location>
</feature>
<evidence type="ECO:0000256" key="7">
    <source>
        <dbReference type="ARBA" id="ARBA00023002"/>
    </source>
</evidence>
<dbReference type="OrthoDB" id="7786253at2759"/>
<dbReference type="Pfam" id="PF01565">
    <property type="entry name" value="FAD_binding_4"/>
    <property type="match status" value="1"/>
</dbReference>
<reference evidence="12 13" key="1">
    <citation type="journal article" date="2017" name="Mycologia">
        <title>Bifiguratus adelaidae, gen. et sp. nov., a new member of Mucoromycotina in endophytic and soil-dwelling habitats.</title>
        <authorList>
            <person name="Torres-Cruz T.J."/>
            <person name="Billingsley Tobias T.L."/>
            <person name="Almatruk M."/>
            <person name="Hesse C."/>
            <person name="Kuske C.R."/>
            <person name="Desiro A."/>
            <person name="Benucci G.M."/>
            <person name="Bonito G."/>
            <person name="Stajich J.E."/>
            <person name="Dunlap C."/>
            <person name="Arnold A.E."/>
            <person name="Porras-Alfaro A."/>
        </authorList>
    </citation>
    <scope>NUCLEOTIDE SEQUENCE [LARGE SCALE GENOMIC DNA]</scope>
    <source>
        <strain evidence="12 13">AZ0501</strain>
    </source>
</reference>
<evidence type="ECO:0000313" key="12">
    <source>
        <dbReference type="EMBL" id="OZJ04002.1"/>
    </source>
</evidence>
<dbReference type="SUPFAM" id="SSF55103">
    <property type="entry name" value="FAD-linked oxidases, C-terminal domain"/>
    <property type="match status" value="1"/>
</dbReference>
<keyword evidence="5" id="KW-0274">FAD</keyword>
<comment type="cofactor">
    <cofactor evidence="1">
        <name>FAD</name>
        <dbReference type="ChEBI" id="CHEBI:57692"/>
    </cofactor>
</comment>
<evidence type="ECO:0000259" key="11">
    <source>
        <dbReference type="PROSITE" id="PS51387"/>
    </source>
</evidence>
<keyword evidence="7" id="KW-0560">Oxidoreductase</keyword>
<evidence type="ECO:0000256" key="4">
    <source>
        <dbReference type="ARBA" id="ARBA00022630"/>
    </source>
</evidence>
<evidence type="ECO:0000256" key="6">
    <source>
        <dbReference type="ARBA" id="ARBA00022946"/>
    </source>
</evidence>
<comment type="similarity">
    <text evidence="3">Belongs to the FAD-binding oxidoreductase/transferase type 4 family.</text>
</comment>
<dbReference type="PANTHER" id="PTHR11748:SF111">
    <property type="entry name" value="D-LACTATE DEHYDROGENASE, MITOCHONDRIAL-RELATED"/>
    <property type="match status" value="1"/>
</dbReference>
<dbReference type="InterPro" id="IPR006094">
    <property type="entry name" value="Oxid_FAD_bind_N"/>
</dbReference>
<dbReference type="Pfam" id="PF02913">
    <property type="entry name" value="FAD-oxidase_C"/>
    <property type="match status" value="1"/>
</dbReference>
<comment type="subcellular location">
    <subcellularLocation>
        <location evidence="2">Mitochondrion</location>
    </subcellularLocation>
</comment>
<evidence type="ECO:0000256" key="1">
    <source>
        <dbReference type="ARBA" id="ARBA00001974"/>
    </source>
</evidence>
<keyword evidence="8" id="KW-0496">Mitochondrion</keyword>
<dbReference type="EMBL" id="MVBO01000058">
    <property type="protein sequence ID" value="OZJ04002.1"/>
    <property type="molecule type" value="Genomic_DNA"/>
</dbReference>
<evidence type="ECO:0000256" key="9">
    <source>
        <dbReference type="ARBA" id="ARBA00038897"/>
    </source>
</evidence>
<sequence>MSLRYVARMLPRRAGLTIGPGPRRACAARTLTTTAPQRAGPGLGWSVLVGAAALSGVTGYYVAKQQTPVAQLSPPDIPTYGDREALKKAIEQLREVLPAEHVTIDEEELTEHGHSHWSYHNVGLPNVVVYPETTEQVSAIVKIASQWRIPVIPYSGGTSLEGHYTAPKGGICVDFAAHMGKVVAFHPEDMDIVVQPGIGWEALNEYLKPHGLFYPLDPGPGACIGGMIGTSCSGTNAVRYGTMKEWVLNITAVLADGTVLKTKQRSRKSAAGYDLTKLFIGAEGTLGLVTEATLKLAVLPQETTVAVCDFPTIRDAASVVPDVVRAGVQVGAVELLDEVMMKAVNLANPDLGYSAKPTLFFKFSGSKAQIDYEINAVKKLVQKHKGGKFRFAKTDKEKEELWEGRKVALWSSALLKPGCAIWTTDVCVPVSNLPDLIYETKQDLESSSLPCPMVGHVGDGNFHVFILFDRDDPNEFAEAKRLNGRLVERAIRLEGSCTGEHGVGVGKKAYLLDELGENTVQMMRTIKKALDPLGIMNPGKVIPDA</sequence>
<dbReference type="InterPro" id="IPR016166">
    <property type="entry name" value="FAD-bd_PCMH"/>
</dbReference>
<comment type="catalytic activity">
    <reaction evidence="10">
        <text>(R)-lactate + 2 Fe(III)-[cytochrome c] = 2 Fe(II)-[cytochrome c] + pyruvate + 2 H(+)</text>
        <dbReference type="Rhea" id="RHEA:13521"/>
        <dbReference type="Rhea" id="RHEA-COMP:10350"/>
        <dbReference type="Rhea" id="RHEA-COMP:14399"/>
        <dbReference type="ChEBI" id="CHEBI:15361"/>
        <dbReference type="ChEBI" id="CHEBI:15378"/>
        <dbReference type="ChEBI" id="CHEBI:16004"/>
        <dbReference type="ChEBI" id="CHEBI:29033"/>
        <dbReference type="ChEBI" id="CHEBI:29034"/>
        <dbReference type="EC" id="1.1.2.4"/>
    </reaction>
</comment>
<dbReference type="FunFam" id="3.30.70.2740:FF:000001">
    <property type="entry name" value="D-lactate dehydrogenase mitochondrial"/>
    <property type="match status" value="1"/>
</dbReference>
<dbReference type="Gene3D" id="3.30.70.2740">
    <property type="match status" value="1"/>
</dbReference>
<evidence type="ECO:0000256" key="3">
    <source>
        <dbReference type="ARBA" id="ARBA00008000"/>
    </source>
</evidence>
<dbReference type="InterPro" id="IPR004113">
    <property type="entry name" value="FAD-bd_oxidored_4_C"/>
</dbReference>
<dbReference type="Gene3D" id="3.30.465.10">
    <property type="match status" value="1"/>
</dbReference>
<evidence type="ECO:0000256" key="5">
    <source>
        <dbReference type="ARBA" id="ARBA00022827"/>
    </source>
</evidence>
<dbReference type="InterPro" id="IPR016169">
    <property type="entry name" value="FAD-bd_PCMH_sub2"/>
</dbReference>
<dbReference type="FunFam" id="3.30.465.10:FF:000014">
    <property type="entry name" value="D-lactate dehydrogenase (Cytochrome), putative"/>
    <property type="match status" value="1"/>
</dbReference>